<keyword evidence="2" id="KW-0238">DNA-binding</keyword>
<dbReference type="RefSeq" id="WP_188774385.1">
    <property type="nucleotide sequence ID" value="NZ_BMMB01000002.1"/>
</dbReference>
<evidence type="ECO:0000313" key="6">
    <source>
        <dbReference type="EMBL" id="MDR6242916.1"/>
    </source>
</evidence>
<keyword evidence="4" id="KW-1133">Transmembrane helix</keyword>
<dbReference type="PANTHER" id="PTHR43280:SF2">
    <property type="entry name" value="HTH-TYPE TRANSCRIPTIONAL REGULATOR EXSA"/>
    <property type="match status" value="1"/>
</dbReference>
<dbReference type="InterPro" id="IPR018060">
    <property type="entry name" value="HTH_AraC"/>
</dbReference>
<feature type="domain" description="HTH araC/xylS-type" evidence="5">
    <location>
        <begin position="645"/>
        <end position="744"/>
    </location>
</feature>
<dbReference type="Gene3D" id="1.10.10.60">
    <property type="entry name" value="Homeodomain-like"/>
    <property type="match status" value="2"/>
</dbReference>
<evidence type="ECO:0000256" key="4">
    <source>
        <dbReference type="SAM" id="Phobius"/>
    </source>
</evidence>
<dbReference type="PROSITE" id="PS00041">
    <property type="entry name" value="HTH_ARAC_FAMILY_1"/>
    <property type="match status" value="1"/>
</dbReference>
<feature type="transmembrane region" description="Helical" evidence="4">
    <location>
        <begin position="12"/>
        <end position="32"/>
    </location>
</feature>
<keyword evidence="4" id="KW-0472">Membrane</keyword>
<dbReference type="PANTHER" id="PTHR43280">
    <property type="entry name" value="ARAC-FAMILY TRANSCRIPTIONAL REGULATOR"/>
    <property type="match status" value="1"/>
</dbReference>
<protein>
    <submittedName>
        <fullName evidence="6">AraC-like DNA-binding protein</fullName>
    </submittedName>
</protein>
<dbReference type="Proteomes" id="UP001185028">
    <property type="component" value="Unassembled WGS sequence"/>
</dbReference>
<gene>
    <name evidence="6" type="ORF">JOC58_000800</name>
</gene>
<keyword evidence="3" id="KW-0804">Transcription</keyword>
<evidence type="ECO:0000256" key="1">
    <source>
        <dbReference type="ARBA" id="ARBA00023015"/>
    </source>
</evidence>
<dbReference type="PRINTS" id="PR00032">
    <property type="entry name" value="HTHARAC"/>
</dbReference>
<keyword evidence="1" id="KW-0805">Transcription regulation</keyword>
<dbReference type="PROSITE" id="PS01124">
    <property type="entry name" value="HTH_ARAC_FAMILY_2"/>
    <property type="match status" value="1"/>
</dbReference>
<evidence type="ECO:0000259" key="5">
    <source>
        <dbReference type="PROSITE" id="PS01124"/>
    </source>
</evidence>
<sequence>MSKNWYRRLLLSYFPIFLLTISMLIFLSFIVINEISKKETARADRISTSYMMDTMERTVQEIEMDVLRDVETSTIYDEFLAERNTGNTGVTYQVVEHLRQLMDNNDLLESVYVYRDSDHSVLTVQGLQPLQGFRDEAFIDRALKEPEQQGWSTSRSFAEMGGDDQRQVISMHKRLPLPFGDQGMIVINVSVYGMQQLAASMVNSQVSFLTITDAAGKQIYPPALTEEAAVEHDQPLTQLRSQRLGWTLESGLRAGQLFAWVSVISYIWVLIGLLVVLASIAYIIYITRKNYKPIQVMMQRIESLQLSAHDSPRKDEMALIDQALESLIDQTVDYERQHHENLLIHRRRLFMNWIEGEPPEELPQELERLRIFPELAGRTGIDERLTYTCIVAEIQDYHAFREKGNTQEHNTLKLALTNVFQELAQQDGVYGWSEWISARRAGIIIAGEGDERQWTRLLFSLAAGSREWVEHNLHLPMIFGTGVTVKQASQLHLAYETAVESMKYSMTLGRDGVVMYSDLPEGGEPDSYRYLQLISDWIKEFRLRQPEWRDHLQQLLLQLEDDVLRDDSIRSLVLSLLQMLNRELEGMSASLDQLLASEHAEVVMEQIAHAETVDELQTALMPYLEQLYRIYEEAGDSTNQRALIGDMKAYMEEHFANPDLSLNHLSERFNVTPKYVSHLFKAELDVKFIDLLVQLRLQRAEELLHSTDDTIQNIAIQVGYANSITFGRVFKRIIGVTPGDYRKLKMKPGSLISPPGEQRK</sequence>
<accession>A0ABU1IUL4</accession>
<evidence type="ECO:0000256" key="2">
    <source>
        <dbReference type="ARBA" id="ARBA00023125"/>
    </source>
</evidence>
<organism evidence="6 7">
    <name type="scientific">Paenibacillus hunanensis</name>
    <dbReference type="NCBI Taxonomy" id="539262"/>
    <lineage>
        <taxon>Bacteria</taxon>
        <taxon>Bacillati</taxon>
        <taxon>Bacillota</taxon>
        <taxon>Bacilli</taxon>
        <taxon>Bacillales</taxon>
        <taxon>Paenibacillaceae</taxon>
        <taxon>Paenibacillus</taxon>
    </lineage>
</organism>
<dbReference type="InterPro" id="IPR020449">
    <property type="entry name" value="Tscrpt_reg_AraC-type_HTH"/>
</dbReference>
<comment type="caution">
    <text evidence="6">The sequence shown here is derived from an EMBL/GenBank/DDBJ whole genome shotgun (WGS) entry which is preliminary data.</text>
</comment>
<dbReference type="Pfam" id="PF12833">
    <property type="entry name" value="HTH_18"/>
    <property type="match status" value="1"/>
</dbReference>
<proteinExistence type="predicted"/>
<name>A0ABU1IUL4_9BACL</name>
<dbReference type="SMART" id="SM00342">
    <property type="entry name" value="HTH_ARAC"/>
    <property type="match status" value="1"/>
</dbReference>
<dbReference type="SUPFAM" id="SSF46689">
    <property type="entry name" value="Homeodomain-like"/>
    <property type="match status" value="1"/>
</dbReference>
<reference evidence="6 7" key="1">
    <citation type="submission" date="2023-07" db="EMBL/GenBank/DDBJ databases">
        <title>Genomic Encyclopedia of Type Strains, Phase IV (KMG-IV): sequencing the most valuable type-strain genomes for metagenomic binning, comparative biology and taxonomic classification.</title>
        <authorList>
            <person name="Goeker M."/>
        </authorList>
    </citation>
    <scope>NUCLEOTIDE SEQUENCE [LARGE SCALE GENOMIC DNA]</scope>
    <source>
        <strain evidence="6 7">DSM 22170</strain>
    </source>
</reference>
<feature type="transmembrane region" description="Helical" evidence="4">
    <location>
        <begin position="257"/>
        <end position="285"/>
    </location>
</feature>
<dbReference type="InterPro" id="IPR009057">
    <property type="entry name" value="Homeodomain-like_sf"/>
</dbReference>
<evidence type="ECO:0000256" key="3">
    <source>
        <dbReference type="ARBA" id="ARBA00023163"/>
    </source>
</evidence>
<dbReference type="EMBL" id="JAVDQH010000002">
    <property type="protein sequence ID" value="MDR6242916.1"/>
    <property type="molecule type" value="Genomic_DNA"/>
</dbReference>
<keyword evidence="4" id="KW-0812">Transmembrane</keyword>
<dbReference type="InterPro" id="IPR018062">
    <property type="entry name" value="HTH_AraC-typ_CS"/>
</dbReference>
<evidence type="ECO:0000313" key="7">
    <source>
        <dbReference type="Proteomes" id="UP001185028"/>
    </source>
</evidence>
<keyword evidence="7" id="KW-1185">Reference proteome</keyword>